<feature type="compositionally biased region" description="Acidic residues" evidence="1">
    <location>
        <begin position="499"/>
        <end position="515"/>
    </location>
</feature>
<feature type="compositionally biased region" description="Polar residues" evidence="1">
    <location>
        <begin position="487"/>
        <end position="497"/>
    </location>
</feature>
<feature type="domain" description="LysM" evidence="5">
    <location>
        <begin position="354"/>
        <end position="400"/>
    </location>
</feature>
<keyword evidence="2" id="KW-0732">Signal</keyword>
<dbReference type="InterPro" id="IPR013320">
    <property type="entry name" value="ConA-like_dom_sf"/>
</dbReference>
<protein>
    <recommendedName>
        <fullName evidence="8">GH16 domain-containing protein</fullName>
    </recommendedName>
</protein>
<feature type="compositionally biased region" description="Polar residues" evidence="1">
    <location>
        <begin position="887"/>
        <end position="903"/>
    </location>
</feature>
<feature type="compositionally biased region" description="Acidic residues" evidence="1">
    <location>
        <begin position="676"/>
        <end position="713"/>
    </location>
</feature>
<feature type="compositionally biased region" description="Acidic residues" evidence="1">
    <location>
        <begin position="433"/>
        <end position="466"/>
    </location>
</feature>
<dbReference type="PROSITE" id="PS51762">
    <property type="entry name" value="GH16_2"/>
    <property type="match status" value="1"/>
</dbReference>
<feature type="compositionally biased region" description="Acidic residues" evidence="1">
    <location>
        <begin position="574"/>
        <end position="586"/>
    </location>
</feature>
<feature type="compositionally biased region" description="Low complexity" evidence="1">
    <location>
        <begin position="1033"/>
        <end position="1045"/>
    </location>
</feature>
<dbReference type="AlphaFoldDB" id="A0A139HCZ6"/>
<evidence type="ECO:0000256" key="1">
    <source>
        <dbReference type="SAM" id="MobiDB-lite"/>
    </source>
</evidence>
<dbReference type="InterPro" id="IPR000757">
    <property type="entry name" value="Beta-glucanase-like"/>
</dbReference>
<dbReference type="STRING" id="321146.A0A139HCZ6"/>
<feature type="compositionally biased region" description="Acidic residues" evidence="1">
    <location>
        <begin position="522"/>
        <end position="535"/>
    </location>
</feature>
<dbReference type="PROSITE" id="PS51782">
    <property type="entry name" value="LYSM"/>
    <property type="match status" value="1"/>
</dbReference>
<feature type="compositionally biased region" description="Acidic residues" evidence="1">
    <location>
        <begin position="303"/>
        <end position="321"/>
    </location>
</feature>
<feature type="region of interest" description="Disordered" evidence="1">
    <location>
        <begin position="409"/>
        <end position="743"/>
    </location>
</feature>
<feature type="domain" description="WSC" evidence="3">
    <location>
        <begin position="1077"/>
        <end position="1172"/>
    </location>
</feature>
<dbReference type="SMART" id="SM00257">
    <property type="entry name" value="LysM"/>
    <property type="match status" value="1"/>
</dbReference>
<feature type="compositionally biased region" description="Polar residues" evidence="1">
    <location>
        <begin position="828"/>
        <end position="850"/>
    </location>
</feature>
<sequence>MHRLPLVGILLAAAGTSVVSAQGPCNPTKGSCPPVSGFINGFTDDFTTLSDVPDNWIIADYAEQYLSFSSNKDEIDWEWSGNDFALKVPTIQTNYFGHGVTGNWDRGTQPRVEKNMTQNFMTYTFDWKPESLTWAINGNVIRTLYAKNQDNNQYRYPQSPSRFHLGLWDAGYKDVAWYTKQWAGGETDLNGFPYSLYVKKVTITPYTSCAQYQATDTTGNTASFKCLNSTDSTSSTSRAAGSSSSPSATSVDPSASIPAVQTDKPDFIPTPAPVPPVNPTDSVGVNPTTSAPPISSGTAAMPDVEEDEDDDSSEEDDDSEDDKPPSTVPSTPSKSCSGAVPTNTQPGTAAGCAKYIQVNPGDTCESIADANGIDIEDFESWNPQAGAECYTLWAHYYVCASEPGQCSDDATAGGSSDVVDNDSSSNDTVATPDDADEDSSGEDDSLDETEDSTGDDDTDGSDDDDGSMPATGTTTENTSAVEEETDVPSSNVPTPTQDGSDDDEGEDEDGDEDDATSTPTTSDEDLDGGDDDIGEETPAPSSTPSGNSDEDDDDEDNSTASVSDSSPEPTGYASDDESDDSDDDATSESTPTPSSYADDGTEPETSSSIVEATPTPNAHTDDDDSDDETEDSTPDGDSDSDDGDDITTDVPEDVSPSSYESVADTTSSAAATPTEYSEESTDDQDDGGDDEINDGADDGEDGKDTSDTEDDQSDERVPATTTPAPTTSAPSTPAQTQASSGDEPAWVYMVDYSRGAPTHMSGTTTATIRVTSLITVTGCPSSVTSCPTSKSTQVYVTETVSSFTTVCPVSELPAISSWAAGSDVPTGYMSSPSPTSYGTASATPNPSANGNDEVEEDDSDSGDDFQDSDNSIDDEDANDDDGDDVSEPSSSLAAGSTTAFQYVSSTTTSTTATPSSYDDSDSDDTDEDEDDDESSTSLAESSTTAFQFVSPTSATAAKPSSHGDDDDSSDTDTADVDEDEYADDEEDEDTATPSAPSAYISSTSSSIISRSTPATPPSYAAATSTPVAYQQLTSSTSTPSSSTLKPPSPTSTPPSSTPKSSSPTSKPTPTPVPQIGCWTHLGCYSEVLGRALRVNKKILSYDNKTHNTNKACSDFCAGHKFFATEYGSECYCGDTLEPGCEPVLDGRCKMRCSGNELAVCGGREGLSLYGGEACVGYSSKGGSKVSSANTNTVVASKAVPMGYNKRAAGKEAVTETTERRMYKPRGSGGFRGMFGWLRR</sequence>
<feature type="compositionally biased region" description="Polar residues" evidence="1">
    <location>
        <begin position="470"/>
        <end position="480"/>
    </location>
</feature>
<feature type="signal peptide" evidence="2">
    <location>
        <begin position="1"/>
        <end position="21"/>
    </location>
</feature>
<feature type="region of interest" description="Disordered" evidence="1">
    <location>
        <begin position="828"/>
        <end position="1071"/>
    </location>
</feature>
<dbReference type="GO" id="GO:0004553">
    <property type="term" value="F:hydrolase activity, hydrolyzing O-glycosyl compounds"/>
    <property type="evidence" value="ECO:0007669"/>
    <property type="project" value="InterPro"/>
</dbReference>
<feature type="compositionally biased region" description="Low complexity" evidence="1">
    <location>
        <begin position="991"/>
        <end position="1026"/>
    </location>
</feature>
<feature type="compositionally biased region" description="Acidic residues" evidence="1">
    <location>
        <begin position="918"/>
        <end position="934"/>
    </location>
</feature>
<feature type="compositionally biased region" description="Pro residues" evidence="1">
    <location>
        <begin position="1046"/>
        <end position="1056"/>
    </location>
</feature>
<evidence type="ECO:0000313" key="6">
    <source>
        <dbReference type="EMBL" id="KXT00318.1"/>
    </source>
</evidence>
<evidence type="ECO:0000256" key="2">
    <source>
        <dbReference type="SAM" id="SignalP"/>
    </source>
</evidence>
<comment type="caution">
    <text evidence="6">The sequence shown here is derived from an EMBL/GenBank/DDBJ whole genome shotgun (WGS) entry which is preliminary data.</text>
</comment>
<organism evidence="6 7">
    <name type="scientific">Pseudocercospora eumusae</name>
    <dbReference type="NCBI Taxonomy" id="321146"/>
    <lineage>
        <taxon>Eukaryota</taxon>
        <taxon>Fungi</taxon>
        <taxon>Dikarya</taxon>
        <taxon>Ascomycota</taxon>
        <taxon>Pezizomycotina</taxon>
        <taxon>Dothideomycetes</taxon>
        <taxon>Dothideomycetidae</taxon>
        <taxon>Mycosphaerellales</taxon>
        <taxon>Mycosphaerellaceae</taxon>
        <taxon>Pseudocercospora</taxon>
    </lineage>
</organism>
<evidence type="ECO:0000313" key="7">
    <source>
        <dbReference type="Proteomes" id="UP000070133"/>
    </source>
</evidence>
<dbReference type="SUPFAM" id="SSF49899">
    <property type="entry name" value="Concanavalin A-like lectins/glucanases"/>
    <property type="match status" value="1"/>
</dbReference>
<accession>A0A139HCZ6</accession>
<feature type="compositionally biased region" description="Low complexity" evidence="1">
    <location>
        <begin position="660"/>
        <end position="675"/>
    </location>
</feature>
<dbReference type="Proteomes" id="UP000070133">
    <property type="component" value="Unassembled WGS sequence"/>
</dbReference>
<evidence type="ECO:0000259" key="5">
    <source>
        <dbReference type="PROSITE" id="PS51782"/>
    </source>
</evidence>
<dbReference type="Pfam" id="PF01822">
    <property type="entry name" value="WSC"/>
    <property type="match status" value="1"/>
</dbReference>
<feature type="compositionally biased region" description="Low complexity" evidence="1">
    <location>
        <begin position="229"/>
        <end position="256"/>
    </location>
</feature>
<dbReference type="CDD" id="cd00118">
    <property type="entry name" value="LysM"/>
    <property type="match status" value="1"/>
</dbReference>
<dbReference type="InterPro" id="IPR018392">
    <property type="entry name" value="LysM"/>
</dbReference>
<feature type="chain" id="PRO_5007806444" description="GH16 domain-containing protein" evidence="2">
    <location>
        <begin position="22"/>
        <end position="1239"/>
    </location>
</feature>
<feature type="compositionally biased region" description="Pro residues" evidence="1">
    <location>
        <begin position="268"/>
        <end position="278"/>
    </location>
</feature>
<keyword evidence="7" id="KW-1185">Reference proteome</keyword>
<dbReference type="PROSITE" id="PS51212">
    <property type="entry name" value="WSC"/>
    <property type="match status" value="1"/>
</dbReference>
<reference evidence="6 7" key="1">
    <citation type="submission" date="2015-07" db="EMBL/GenBank/DDBJ databases">
        <title>Comparative genomics of the Sigatoka disease complex on banana suggests a link between parallel evolutionary changes in Pseudocercospora fijiensis and Pseudocercospora eumusae and increased virulence on the banana host.</title>
        <authorList>
            <person name="Chang T.-C."/>
            <person name="Salvucci A."/>
            <person name="Crous P.W."/>
            <person name="Stergiopoulos I."/>
        </authorList>
    </citation>
    <scope>NUCLEOTIDE SEQUENCE [LARGE SCALE GENOMIC DNA]</scope>
    <source>
        <strain evidence="6 7">CBS 114824</strain>
    </source>
</reference>
<feature type="compositionally biased region" description="Low complexity" evidence="1">
    <location>
        <begin position="415"/>
        <end position="427"/>
    </location>
</feature>
<gene>
    <name evidence="6" type="ORF">AC578_6465</name>
</gene>
<dbReference type="SMART" id="SM00321">
    <property type="entry name" value="WSC"/>
    <property type="match status" value="1"/>
</dbReference>
<dbReference type="Gene3D" id="3.10.350.10">
    <property type="entry name" value="LysM domain"/>
    <property type="match status" value="1"/>
</dbReference>
<evidence type="ECO:0008006" key="8">
    <source>
        <dbReference type="Google" id="ProtNLM"/>
    </source>
</evidence>
<feature type="compositionally biased region" description="Polar residues" evidence="1">
    <location>
        <begin position="281"/>
        <end position="298"/>
    </location>
</feature>
<dbReference type="OrthoDB" id="3650558at2759"/>
<dbReference type="EMBL" id="LFZN01000076">
    <property type="protein sequence ID" value="KXT00318.1"/>
    <property type="molecule type" value="Genomic_DNA"/>
</dbReference>
<evidence type="ECO:0000259" key="3">
    <source>
        <dbReference type="PROSITE" id="PS51212"/>
    </source>
</evidence>
<feature type="domain" description="GH16" evidence="4">
    <location>
        <begin position="1"/>
        <end position="209"/>
    </location>
</feature>
<dbReference type="Pfam" id="PF00722">
    <property type="entry name" value="Glyco_hydro_16"/>
    <property type="match status" value="1"/>
</dbReference>
<feature type="compositionally biased region" description="Acidic residues" evidence="1">
    <location>
        <begin position="548"/>
        <end position="557"/>
    </location>
</feature>
<feature type="compositionally biased region" description="Acidic residues" evidence="1">
    <location>
        <begin position="852"/>
        <end position="886"/>
    </location>
</feature>
<dbReference type="InterPro" id="IPR036779">
    <property type="entry name" value="LysM_dom_sf"/>
</dbReference>
<feature type="compositionally biased region" description="Polar residues" evidence="1">
    <location>
        <begin position="603"/>
        <end position="618"/>
    </location>
</feature>
<proteinExistence type="predicted"/>
<dbReference type="GO" id="GO:0005975">
    <property type="term" value="P:carbohydrate metabolic process"/>
    <property type="evidence" value="ECO:0007669"/>
    <property type="project" value="InterPro"/>
</dbReference>
<dbReference type="Pfam" id="PF01476">
    <property type="entry name" value="LysM"/>
    <property type="match status" value="1"/>
</dbReference>
<dbReference type="SUPFAM" id="SSF54106">
    <property type="entry name" value="LysM domain"/>
    <property type="match status" value="1"/>
</dbReference>
<feature type="compositionally biased region" description="Acidic residues" evidence="1">
    <location>
        <begin position="621"/>
        <end position="652"/>
    </location>
</feature>
<feature type="region of interest" description="Disordered" evidence="1">
    <location>
        <begin position="229"/>
        <end position="342"/>
    </location>
</feature>
<feature type="compositionally biased region" description="Polar residues" evidence="1">
    <location>
        <begin position="559"/>
        <end position="568"/>
    </location>
</feature>
<evidence type="ECO:0000259" key="4">
    <source>
        <dbReference type="PROSITE" id="PS51762"/>
    </source>
</evidence>
<feature type="compositionally biased region" description="Acidic residues" evidence="1">
    <location>
        <begin position="964"/>
        <end position="990"/>
    </location>
</feature>
<name>A0A139HCZ6_9PEZI</name>
<dbReference type="InterPro" id="IPR002889">
    <property type="entry name" value="WSC_carb-bd"/>
</dbReference>
<dbReference type="Gene3D" id="2.60.120.200">
    <property type="match status" value="1"/>
</dbReference>
<feature type="compositionally biased region" description="Low complexity" evidence="1">
    <location>
        <begin position="904"/>
        <end position="917"/>
    </location>
</feature>
<feature type="compositionally biased region" description="Low complexity" evidence="1">
    <location>
        <begin position="718"/>
        <end position="740"/>
    </location>
</feature>
<feature type="compositionally biased region" description="Low complexity" evidence="1">
    <location>
        <begin position="935"/>
        <end position="960"/>
    </location>
</feature>